<accession>A0A1H5X2E6</accession>
<organism evidence="2 3">
    <name type="scientific">Nitrosomonas ureae</name>
    <dbReference type="NCBI Taxonomy" id="44577"/>
    <lineage>
        <taxon>Bacteria</taxon>
        <taxon>Pseudomonadati</taxon>
        <taxon>Pseudomonadota</taxon>
        <taxon>Betaproteobacteria</taxon>
        <taxon>Nitrosomonadales</taxon>
        <taxon>Nitrosomonadaceae</taxon>
        <taxon>Nitrosomonas</taxon>
    </lineage>
</organism>
<evidence type="ECO:0000313" key="2">
    <source>
        <dbReference type="EMBL" id="SEG05982.1"/>
    </source>
</evidence>
<sequence length="204" mass="23562">MENSALLGLSIDKYNKLASSALDNPLNLDIYKNTIDTLNTPKFSKVESKLPKSAAHLNLQLEMKEKENREREEMLQLNRVIGEMTQQSAMLLKDLSKVAAIFLERFDLRSEQSDIHIKKQIKIALYTLGVSALLSFATLIYTISSYNQNADDNLRKIQLYNINKELRELQRLEKEKNLQLENKILDMNKIQEDSLIIKPNKKPQ</sequence>
<dbReference type="AlphaFoldDB" id="A0A1H5X2E6"/>
<proteinExistence type="predicted"/>
<gene>
    <name evidence="2" type="ORF">SAMN05216334_12343</name>
</gene>
<name>A0A1H5X2E6_9PROT</name>
<evidence type="ECO:0000256" key="1">
    <source>
        <dbReference type="SAM" id="Phobius"/>
    </source>
</evidence>
<protein>
    <submittedName>
        <fullName evidence="2">Uncharacterized protein</fullName>
    </submittedName>
</protein>
<keyword evidence="1" id="KW-0472">Membrane</keyword>
<feature type="transmembrane region" description="Helical" evidence="1">
    <location>
        <begin position="123"/>
        <end position="143"/>
    </location>
</feature>
<reference evidence="2 3" key="1">
    <citation type="submission" date="2016-10" db="EMBL/GenBank/DDBJ databases">
        <authorList>
            <person name="de Groot N.N."/>
        </authorList>
    </citation>
    <scope>NUCLEOTIDE SEQUENCE [LARGE SCALE GENOMIC DNA]</scope>
    <source>
        <strain evidence="2 3">Nm13</strain>
    </source>
</reference>
<evidence type="ECO:0000313" key="3">
    <source>
        <dbReference type="Proteomes" id="UP000236753"/>
    </source>
</evidence>
<dbReference type="EMBL" id="FNUX01000023">
    <property type="protein sequence ID" value="SEG05982.1"/>
    <property type="molecule type" value="Genomic_DNA"/>
</dbReference>
<dbReference type="Proteomes" id="UP000236753">
    <property type="component" value="Unassembled WGS sequence"/>
</dbReference>
<keyword evidence="1" id="KW-1133">Transmembrane helix</keyword>
<keyword evidence="1" id="KW-0812">Transmembrane</keyword>